<dbReference type="AlphaFoldDB" id="A0A1I7XHK7"/>
<dbReference type="Proteomes" id="UP000095283">
    <property type="component" value="Unplaced"/>
</dbReference>
<feature type="compositionally biased region" description="Acidic residues" evidence="1">
    <location>
        <begin position="354"/>
        <end position="364"/>
    </location>
</feature>
<dbReference type="InterPro" id="IPR007284">
    <property type="entry name" value="Ground-like_dom"/>
</dbReference>
<dbReference type="Pfam" id="PF04155">
    <property type="entry name" value="Ground-like"/>
    <property type="match status" value="1"/>
</dbReference>
<feature type="chain" id="PRO_5009311172" evidence="2">
    <location>
        <begin position="17"/>
        <end position="583"/>
    </location>
</feature>
<dbReference type="PANTHER" id="PTHR31967">
    <property type="entry name" value="GROUNDHOG (HEDGEHOG-LIKE FAMILY)-RELATED"/>
    <property type="match status" value="1"/>
</dbReference>
<feature type="compositionally biased region" description="Basic and acidic residues" evidence="1">
    <location>
        <begin position="328"/>
        <end position="342"/>
    </location>
</feature>
<accession>A0A1I7XHK7</accession>
<proteinExistence type="predicted"/>
<feature type="region of interest" description="Disordered" evidence="1">
    <location>
        <begin position="527"/>
        <end position="546"/>
    </location>
</feature>
<reference evidence="5" key="1">
    <citation type="submission" date="2016-11" db="UniProtKB">
        <authorList>
            <consortium name="WormBaseParasite"/>
        </authorList>
    </citation>
    <scope>IDENTIFICATION</scope>
</reference>
<organism evidence="4 5">
    <name type="scientific">Heterorhabditis bacteriophora</name>
    <name type="common">Entomopathogenic nematode worm</name>
    <dbReference type="NCBI Taxonomy" id="37862"/>
    <lineage>
        <taxon>Eukaryota</taxon>
        <taxon>Metazoa</taxon>
        <taxon>Ecdysozoa</taxon>
        <taxon>Nematoda</taxon>
        <taxon>Chromadorea</taxon>
        <taxon>Rhabditida</taxon>
        <taxon>Rhabditina</taxon>
        <taxon>Rhabditomorpha</taxon>
        <taxon>Strongyloidea</taxon>
        <taxon>Heterorhabditidae</taxon>
        <taxon>Heterorhabditis</taxon>
    </lineage>
</organism>
<feature type="compositionally biased region" description="Basic and acidic residues" evidence="1">
    <location>
        <begin position="365"/>
        <end position="398"/>
    </location>
</feature>
<feature type="compositionally biased region" description="Acidic residues" evidence="1">
    <location>
        <begin position="316"/>
        <end position="327"/>
    </location>
</feature>
<protein>
    <submittedName>
        <fullName evidence="5">Ground-like domain-containing protein</fullName>
    </submittedName>
</protein>
<feature type="region of interest" description="Disordered" evidence="1">
    <location>
        <begin position="316"/>
        <end position="398"/>
    </location>
</feature>
<feature type="signal peptide" evidence="2">
    <location>
        <begin position="1"/>
        <end position="16"/>
    </location>
</feature>
<sequence length="583" mass="66330">MRVVALLLLLCRMAYFYCVPGDVNGSCARIKERQYQIRGVNVKPVWNHLLQGKEIRRKQSTNSRLNFEKENILHDDRPRAVKPKSLYNRDPIDSFERAVAGDEFDNRHPFEPIRVIKIEESNESNTSMKRKLATTDRINKISSQPNTQRIINSLSRKEPTHTSDLLKPQIIPFSSRDIAEHTPLLPDKIATKNTDLKENTIHEGSRDLSASDKGEVGTNLTSKRTHEFSGNASDLVGGKPLKMKTIDSTIIDKIQNESKPVENKTEQIMATTDLIEVEESTKKSTKSNIQDILYTEDIKENLNIDDEDQIDESLYFEDEDKKEDDNDEEKHKTKVGKIDKKQPAQKMQPMNKEEAEEKEEPEETNNEKKQKQIRPKNEENEGKEGAEEEGKEKIEKMKVGNIEESVDEEETTTKFKVGGDEAHIRSNMRAASLKDAPNAKYYYPPKDSVPLPSCFYNPSGIKTAKRHLQVRSEEMFHHPFESVVALSDFAQNVHFAGDLVCKVEIDGKYMITYATPYDAEHAVDNTAKGKKENMEEEKVSEKDSTMDSHGRKIIVVDNGTGVNVLVASFGTTSLNIRFGHHQI</sequence>
<evidence type="ECO:0000256" key="1">
    <source>
        <dbReference type="SAM" id="MobiDB-lite"/>
    </source>
</evidence>
<name>A0A1I7XHK7_HETBA</name>
<evidence type="ECO:0000313" key="4">
    <source>
        <dbReference type="Proteomes" id="UP000095283"/>
    </source>
</evidence>
<evidence type="ECO:0000259" key="3">
    <source>
        <dbReference type="Pfam" id="PF04155"/>
    </source>
</evidence>
<keyword evidence="4" id="KW-1185">Reference proteome</keyword>
<feature type="domain" description="Ground-like" evidence="3">
    <location>
        <begin position="458"/>
        <end position="513"/>
    </location>
</feature>
<dbReference type="PANTHER" id="PTHR31967:SF21">
    <property type="entry name" value="GROUND-LIKE DOMAIN-CONTAINING PROTEIN"/>
    <property type="match status" value="1"/>
</dbReference>
<evidence type="ECO:0000313" key="5">
    <source>
        <dbReference type="WBParaSite" id="Hba_17229"/>
    </source>
</evidence>
<dbReference type="WBParaSite" id="Hba_17229">
    <property type="protein sequence ID" value="Hba_17229"/>
    <property type="gene ID" value="Hba_17229"/>
</dbReference>
<evidence type="ECO:0000256" key="2">
    <source>
        <dbReference type="SAM" id="SignalP"/>
    </source>
</evidence>
<keyword evidence="2" id="KW-0732">Signal</keyword>